<dbReference type="Pfam" id="PF00989">
    <property type="entry name" value="PAS"/>
    <property type="match status" value="2"/>
</dbReference>
<dbReference type="PROSITE" id="PS50109">
    <property type="entry name" value="HIS_KIN"/>
    <property type="match status" value="1"/>
</dbReference>
<dbReference type="InterPro" id="IPR003594">
    <property type="entry name" value="HATPase_dom"/>
</dbReference>
<evidence type="ECO:0000256" key="4">
    <source>
        <dbReference type="ARBA" id="ARBA00022679"/>
    </source>
</evidence>
<dbReference type="NCBIfam" id="TIGR00229">
    <property type="entry name" value="sensory_box"/>
    <property type="match status" value="2"/>
</dbReference>
<dbReference type="InterPro" id="IPR013767">
    <property type="entry name" value="PAS_fold"/>
</dbReference>
<dbReference type="InterPro" id="IPR036097">
    <property type="entry name" value="HisK_dim/P_sf"/>
</dbReference>
<dbReference type="Pfam" id="PF02518">
    <property type="entry name" value="HATPase_c"/>
    <property type="match status" value="1"/>
</dbReference>
<feature type="domain" description="Histidine kinase" evidence="7">
    <location>
        <begin position="265"/>
        <end position="476"/>
    </location>
</feature>
<dbReference type="InterPro" id="IPR035965">
    <property type="entry name" value="PAS-like_dom_sf"/>
</dbReference>
<evidence type="ECO:0000256" key="2">
    <source>
        <dbReference type="ARBA" id="ARBA00012438"/>
    </source>
</evidence>
<dbReference type="Pfam" id="PF00512">
    <property type="entry name" value="HisKA"/>
    <property type="match status" value="1"/>
</dbReference>
<dbReference type="Gene3D" id="1.10.287.130">
    <property type="match status" value="1"/>
</dbReference>
<dbReference type="SMART" id="SM00387">
    <property type="entry name" value="HATPase_c"/>
    <property type="match status" value="1"/>
</dbReference>
<protein>
    <recommendedName>
        <fullName evidence="2">histidine kinase</fullName>
        <ecNumber evidence="2">2.7.13.3</ecNumber>
    </recommendedName>
</protein>
<evidence type="ECO:0000313" key="10">
    <source>
        <dbReference type="EMBL" id="MET3601283.1"/>
    </source>
</evidence>
<feature type="domain" description="PAS" evidence="8">
    <location>
        <begin position="21"/>
        <end position="71"/>
    </location>
</feature>
<dbReference type="EMBL" id="JBEPLY010000012">
    <property type="protein sequence ID" value="MET3601283.1"/>
    <property type="molecule type" value="Genomic_DNA"/>
</dbReference>
<dbReference type="InterPro" id="IPR004358">
    <property type="entry name" value="Sig_transdc_His_kin-like_C"/>
</dbReference>
<dbReference type="InterPro" id="IPR000014">
    <property type="entry name" value="PAS"/>
</dbReference>
<dbReference type="SMART" id="SM00388">
    <property type="entry name" value="HisKA"/>
    <property type="match status" value="1"/>
</dbReference>
<dbReference type="Gene3D" id="3.30.565.10">
    <property type="entry name" value="Histidine kinase-like ATPase, C-terminal domain"/>
    <property type="match status" value="1"/>
</dbReference>
<feature type="domain" description="PAC" evidence="9">
    <location>
        <begin position="197"/>
        <end position="247"/>
    </location>
</feature>
<evidence type="ECO:0000256" key="5">
    <source>
        <dbReference type="ARBA" id="ARBA00022777"/>
    </source>
</evidence>
<evidence type="ECO:0000256" key="6">
    <source>
        <dbReference type="ARBA" id="ARBA00023136"/>
    </source>
</evidence>
<dbReference type="CDD" id="cd00082">
    <property type="entry name" value="HisKA"/>
    <property type="match status" value="1"/>
</dbReference>
<keyword evidence="11" id="KW-1185">Reference proteome</keyword>
<reference evidence="10 11" key="1">
    <citation type="submission" date="2024-06" db="EMBL/GenBank/DDBJ databases">
        <title>Genomic Encyclopedia of Type Strains, Phase IV (KMG-IV): sequencing the most valuable type-strain genomes for metagenomic binning, comparative biology and taxonomic classification.</title>
        <authorList>
            <person name="Goeker M."/>
        </authorList>
    </citation>
    <scope>NUCLEOTIDE SEQUENCE [LARGE SCALE GENOMIC DNA]</scope>
    <source>
        <strain evidence="10 11">DSM 28102</strain>
    </source>
</reference>
<comment type="catalytic activity">
    <reaction evidence="1">
        <text>ATP + protein L-histidine = ADP + protein N-phospho-L-histidine.</text>
        <dbReference type="EC" id="2.7.13.3"/>
    </reaction>
</comment>
<dbReference type="InterPro" id="IPR036890">
    <property type="entry name" value="HATPase_C_sf"/>
</dbReference>
<dbReference type="EC" id="2.7.13.3" evidence="2"/>
<sequence length="484" mass="53296">MKSRTAETGSFGEAALNILPDGRISYWSHGAQRLFGYTAAEIVDCSLFDRLVAPEHASALRKHVEGAAPGMDAVSVGFSCVHRDNRVIDVSAVIAPIVGAGGTIDGFTMMVEDTAIRSGYADRLVAIIEAMPTGVLVVDEAGSVDMVNRHFEYLSGYARDELKGMKVERLVPDSHRAAHAGYRTRYNENPVPRLMGNGRDLKLRRADGTEIPVEIGLSALAVPSGKQVLALVTDISQRVETERRMSRQQAELERSVEELSTFAYVASHDLKSPLRGVIQIAQWIEEDIADRETVTGHLNLLRNRIGRMERLLNDLLAYSRAGRGAGGRGRVDVQAMARDIFELLAPPAGMTLQLEGEMPTFETLRTPLEQILHNLFSNAIKHHDRPAEGTITLSCRHVSPFFFEFTVIDDGPGIAPQYHDRVFGMFQTLRPRDEVEGSGIGLALVRKIVTTFGGRIWIGSGEGRGCAIHFTWPRVIESEDVNEQ</sequence>
<evidence type="ECO:0000259" key="8">
    <source>
        <dbReference type="PROSITE" id="PS50112"/>
    </source>
</evidence>
<evidence type="ECO:0000256" key="1">
    <source>
        <dbReference type="ARBA" id="ARBA00000085"/>
    </source>
</evidence>
<feature type="domain" description="PAS" evidence="8">
    <location>
        <begin position="120"/>
        <end position="189"/>
    </location>
</feature>
<dbReference type="RefSeq" id="WP_354435097.1">
    <property type="nucleotide sequence ID" value="NZ_JBEPLY010000012.1"/>
</dbReference>
<evidence type="ECO:0000313" key="11">
    <source>
        <dbReference type="Proteomes" id="UP001549164"/>
    </source>
</evidence>
<evidence type="ECO:0000256" key="3">
    <source>
        <dbReference type="ARBA" id="ARBA00022553"/>
    </source>
</evidence>
<keyword evidence="5" id="KW-0418">Kinase</keyword>
<name>A0ABV2IEE9_9HYPH</name>
<dbReference type="PRINTS" id="PR00344">
    <property type="entry name" value="BCTRLSENSOR"/>
</dbReference>
<keyword evidence="3" id="KW-0597">Phosphoprotein</keyword>
<comment type="caution">
    <text evidence="10">The sequence shown here is derived from an EMBL/GenBank/DDBJ whole genome shotgun (WGS) entry which is preliminary data.</text>
</comment>
<evidence type="ECO:0000259" key="9">
    <source>
        <dbReference type="PROSITE" id="PS50113"/>
    </source>
</evidence>
<proteinExistence type="predicted"/>
<dbReference type="InterPro" id="IPR000700">
    <property type="entry name" value="PAS-assoc_C"/>
</dbReference>
<dbReference type="SUPFAM" id="SSF55874">
    <property type="entry name" value="ATPase domain of HSP90 chaperone/DNA topoisomerase II/histidine kinase"/>
    <property type="match status" value="1"/>
</dbReference>
<accession>A0ABV2IEE9</accession>
<dbReference type="SMART" id="SM00091">
    <property type="entry name" value="PAS"/>
    <property type="match status" value="2"/>
</dbReference>
<keyword evidence="6" id="KW-0472">Membrane</keyword>
<dbReference type="PANTHER" id="PTHR42878:SF15">
    <property type="entry name" value="BACTERIOPHYTOCHROME"/>
    <property type="match status" value="1"/>
</dbReference>
<dbReference type="PROSITE" id="PS50113">
    <property type="entry name" value="PAC"/>
    <property type="match status" value="1"/>
</dbReference>
<dbReference type="SUPFAM" id="SSF55785">
    <property type="entry name" value="PYP-like sensor domain (PAS domain)"/>
    <property type="match status" value="2"/>
</dbReference>
<gene>
    <name evidence="10" type="ORF">ABID12_003239</name>
</gene>
<dbReference type="PANTHER" id="PTHR42878">
    <property type="entry name" value="TWO-COMPONENT HISTIDINE KINASE"/>
    <property type="match status" value="1"/>
</dbReference>
<dbReference type="PROSITE" id="PS50112">
    <property type="entry name" value="PAS"/>
    <property type="match status" value="2"/>
</dbReference>
<dbReference type="Gene3D" id="3.30.450.20">
    <property type="entry name" value="PAS domain"/>
    <property type="match status" value="2"/>
</dbReference>
<organism evidence="10 11">
    <name type="scientific">Martelella mangrovi</name>
    <dbReference type="NCBI Taxonomy" id="1397477"/>
    <lineage>
        <taxon>Bacteria</taxon>
        <taxon>Pseudomonadati</taxon>
        <taxon>Pseudomonadota</taxon>
        <taxon>Alphaproteobacteria</taxon>
        <taxon>Hyphomicrobiales</taxon>
        <taxon>Aurantimonadaceae</taxon>
        <taxon>Martelella</taxon>
    </lineage>
</organism>
<dbReference type="InterPro" id="IPR003661">
    <property type="entry name" value="HisK_dim/P_dom"/>
</dbReference>
<evidence type="ECO:0000259" key="7">
    <source>
        <dbReference type="PROSITE" id="PS50109"/>
    </source>
</evidence>
<dbReference type="Proteomes" id="UP001549164">
    <property type="component" value="Unassembled WGS sequence"/>
</dbReference>
<dbReference type="InterPro" id="IPR005467">
    <property type="entry name" value="His_kinase_dom"/>
</dbReference>
<dbReference type="SUPFAM" id="SSF47384">
    <property type="entry name" value="Homodimeric domain of signal transducing histidine kinase"/>
    <property type="match status" value="1"/>
</dbReference>
<dbReference type="InterPro" id="IPR050351">
    <property type="entry name" value="BphY/WalK/GraS-like"/>
</dbReference>
<dbReference type="CDD" id="cd00130">
    <property type="entry name" value="PAS"/>
    <property type="match status" value="2"/>
</dbReference>
<keyword evidence="4" id="KW-0808">Transferase</keyword>